<evidence type="ECO:0000259" key="1">
    <source>
        <dbReference type="SMART" id="SM00829"/>
    </source>
</evidence>
<evidence type="ECO:0000313" key="2">
    <source>
        <dbReference type="EMBL" id="KAL0577176.1"/>
    </source>
</evidence>
<gene>
    <name evidence="2" type="ORF">V5O48_004815</name>
</gene>
<dbReference type="InterPro" id="IPR047122">
    <property type="entry name" value="Trans-enoyl_RdTase-like"/>
</dbReference>
<protein>
    <recommendedName>
        <fullName evidence="1">Enoyl reductase (ER) domain-containing protein</fullName>
    </recommendedName>
</protein>
<dbReference type="InterPro" id="IPR013149">
    <property type="entry name" value="ADH-like_C"/>
</dbReference>
<reference evidence="2 3" key="1">
    <citation type="submission" date="2024-02" db="EMBL/GenBank/DDBJ databases">
        <title>A draft genome for the cacao thread blight pathogen Marasmius crinis-equi.</title>
        <authorList>
            <person name="Cohen S.P."/>
            <person name="Baruah I.K."/>
            <person name="Amoako-Attah I."/>
            <person name="Bukari Y."/>
            <person name="Meinhardt L.W."/>
            <person name="Bailey B.A."/>
        </authorList>
    </citation>
    <scope>NUCLEOTIDE SEQUENCE [LARGE SCALE GENOMIC DNA]</scope>
    <source>
        <strain evidence="2 3">GH-76</strain>
    </source>
</reference>
<sequence length="362" mass="38876">MSSQKALYLHIDRTPSPFVLSERDIPVPGKDEILVKVHAAGLGPVEWKIQDWVVGPLIFSNKDPVVLGVDIAGEVVRVGDGTEGAGVSVGDRVLFQGTFNNDYSGFQQFTKVPVDLVAKLVLILLVQVPKSLTYSQAASVPSGLAPAAIGLFSEAGLGLNPSLDEIAVAKRPNQPALVIGGSSTVGQNVIQLLRYLAFSPIITYASDHQAAYLKSLGATHVLDRKSVSLEDLPAHLKKITEQPIKVVFDAISLADTQAAAYASLADEEGATLLLALPSLLESVEKTNKRVQYVQGLLVLPQNRAFGQALFRNVEKWLEDGTVVPNRVEELPDGLLGVHDGLERMRKGRVSGMKLIALPQETK</sequence>
<dbReference type="Proteomes" id="UP001465976">
    <property type="component" value="Unassembled WGS sequence"/>
</dbReference>
<keyword evidence="3" id="KW-1185">Reference proteome</keyword>
<dbReference type="Gene3D" id="3.90.180.10">
    <property type="entry name" value="Medium-chain alcohol dehydrogenases, catalytic domain"/>
    <property type="match status" value="1"/>
</dbReference>
<dbReference type="Pfam" id="PF00107">
    <property type="entry name" value="ADH_zinc_N"/>
    <property type="match status" value="1"/>
</dbReference>
<dbReference type="InterPro" id="IPR020843">
    <property type="entry name" value="ER"/>
</dbReference>
<dbReference type="EMBL" id="JBAHYK010000174">
    <property type="protein sequence ID" value="KAL0577176.1"/>
    <property type="molecule type" value="Genomic_DNA"/>
</dbReference>
<proteinExistence type="predicted"/>
<dbReference type="SMART" id="SM00829">
    <property type="entry name" value="PKS_ER"/>
    <property type="match status" value="1"/>
</dbReference>
<accession>A0ABR3FQ00</accession>
<feature type="domain" description="Enoyl reductase (ER)" evidence="1">
    <location>
        <begin position="13"/>
        <end position="356"/>
    </location>
</feature>
<dbReference type="Pfam" id="PF08240">
    <property type="entry name" value="ADH_N"/>
    <property type="match status" value="1"/>
</dbReference>
<dbReference type="SUPFAM" id="SSF51735">
    <property type="entry name" value="NAD(P)-binding Rossmann-fold domains"/>
    <property type="match status" value="1"/>
</dbReference>
<dbReference type="SUPFAM" id="SSF50129">
    <property type="entry name" value="GroES-like"/>
    <property type="match status" value="1"/>
</dbReference>
<dbReference type="InterPro" id="IPR011032">
    <property type="entry name" value="GroES-like_sf"/>
</dbReference>
<dbReference type="InterPro" id="IPR013154">
    <property type="entry name" value="ADH-like_N"/>
</dbReference>
<dbReference type="Gene3D" id="3.40.50.720">
    <property type="entry name" value="NAD(P)-binding Rossmann-like Domain"/>
    <property type="match status" value="1"/>
</dbReference>
<dbReference type="InterPro" id="IPR036291">
    <property type="entry name" value="NAD(P)-bd_dom_sf"/>
</dbReference>
<comment type="caution">
    <text evidence="2">The sequence shown here is derived from an EMBL/GenBank/DDBJ whole genome shotgun (WGS) entry which is preliminary data.</text>
</comment>
<name>A0ABR3FQ00_9AGAR</name>
<dbReference type="PANTHER" id="PTHR45348">
    <property type="entry name" value="HYPOTHETICAL OXIDOREDUCTASE (EUROFUNG)"/>
    <property type="match status" value="1"/>
</dbReference>
<dbReference type="PANTHER" id="PTHR45348:SF2">
    <property type="entry name" value="ZINC-TYPE ALCOHOL DEHYDROGENASE-LIKE PROTEIN C2E1P3.01"/>
    <property type="match status" value="1"/>
</dbReference>
<dbReference type="CDD" id="cd08249">
    <property type="entry name" value="enoyl_reductase_like"/>
    <property type="match status" value="1"/>
</dbReference>
<organism evidence="2 3">
    <name type="scientific">Marasmius crinis-equi</name>
    <dbReference type="NCBI Taxonomy" id="585013"/>
    <lineage>
        <taxon>Eukaryota</taxon>
        <taxon>Fungi</taxon>
        <taxon>Dikarya</taxon>
        <taxon>Basidiomycota</taxon>
        <taxon>Agaricomycotina</taxon>
        <taxon>Agaricomycetes</taxon>
        <taxon>Agaricomycetidae</taxon>
        <taxon>Agaricales</taxon>
        <taxon>Marasmiineae</taxon>
        <taxon>Marasmiaceae</taxon>
        <taxon>Marasmius</taxon>
    </lineage>
</organism>
<evidence type="ECO:0000313" key="3">
    <source>
        <dbReference type="Proteomes" id="UP001465976"/>
    </source>
</evidence>